<proteinExistence type="predicted"/>
<feature type="transmembrane region" description="Helical" evidence="2">
    <location>
        <begin position="408"/>
        <end position="426"/>
    </location>
</feature>
<keyword evidence="2" id="KW-0812">Transmembrane</keyword>
<feature type="region of interest" description="Disordered" evidence="1">
    <location>
        <begin position="229"/>
        <end position="249"/>
    </location>
</feature>
<feature type="region of interest" description="Disordered" evidence="1">
    <location>
        <begin position="432"/>
        <end position="452"/>
    </location>
</feature>
<keyword evidence="2" id="KW-1133">Transmembrane helix</keyword>
<keyword evidence="2" id="KW-0472">Membrane</keyword>
<evidence type="ECO:0000256" key="1">
    <source>
        <dbReference type="SAM" id="MobiDB-lite"/>
    </source>
</evidence>
<gene>
    <name evidence="3" type="ORF">K505DRAFT_266015</name>
</gene>
<feature type="transmembrane region" description="Helical" evidence="2">
    <location>
        <begin position="462"/>
        <end position="484"/>
    </location>
</feature>
<reference evidence="3" key="1">
    <citation type="journal article" date="2020" name="Stud. Mycol.">
        <title>101 Dothideomycetes genomes: a test case for predicting lifestyles and emergence of pathogens.</title>
        <authorList>
            <person name="Haridas S."/>
            <person name="Albert R."/>
            <person name="Binder M."/>
            <person name="Bloem J."/>
            <person name="Labutti K."/>
            <person name="Salamov A."/>
            <person name="Andreopoulos B."/>
            <person name="Baker S."/>
            <person name="Barry K."/>
            <person name="Bills G."/>
            <person name="Bluhm B."/>
            <person name="Cannon C."/>
            <person name="Castanera R."/>
            <person name="Culley D."/>
            <person name="Daum C."/>
            <person name="Ezra D."/>
            <person name="Gonzalez J."/>
            <person name="Henrissat B."/>
            <person name="Kuo A."/>
            <person name="Liang C."/>
            <person name="Lipzen A."/>
            <person name="Lutzoni F."/>
            <person name="Magnuson J."/>
            <person name="Mondo S."/>
            <person name="Nolan M."/>
            <person name="Ohm R."/>
            <person name="Pangilinan J."/>
            <person name="Park H.-J."/>
            <person name="Ramirez L."/>
            <person name="Alfaro M."/>
            <person name="Sun H."/>
            <person name="Tritt A."/>
            <person name="Yoshinaga Y."/>
            <person name="Zwiers L.-H."/>
            <person name="Turgeon B."/>
            <person name="Goodwin S."/>
            <person name="Spatafora J."/>
            <person name="Crous P."/>
            <person name="Grigoriev I."/>
        </authorList>
    </citation>
    <scope>NUCLEOTIDE SEQUENCE</scope>
    <source>
        <strain evidence="3">CBS 109.77</strain>
    </source>
</reference>
<sequence>MAQSQITPIFCNSIGNTTAAALQCCHPNNQTSSICQVDFDPNGPTFLGGCSSGDCIAECQDIGLLYSSVAQIDPYFGNGKAPIRRYQTCANVPAMAGYLSHNALEPSISSSVLPFVSPHTTDDDLRKVTRAITECLTSTCENARNRSICSSQCSAVNLLINSTTPNVEGLNDCLGSLCNGHYGSLPFADADVIGIGVFTSYIMQCIFVVLFWFGLLAFEIYRRKQKPAEQRVETRKTEETKGVQPQKQRTSNHQGLFEGFLVEFHKSQCYFSATIQIASLSYGIFETDMLVTFMLIPLATNGVLPVMFAFILLFRYGKATMDVTLLTAACWFLSSIVYWILYAHIIPINSDIGPGEREFRAYRQFMYKLSAIDACGGYSALAVCPDKFTVGQRDITKASHNIRVLTPIIWSFSTVCLIAVLAAKTARWVRGRNNRRQGSQEDPDNAAQDNPSSRNLPLTLSITYWLTTLCFVAGICMQLSLLSIGTSLNMMDGKDWGFGQIVAITIWVPPLMAYLYKEMKEVLRVRYHVGLSTLGGPSAVH</sequence>
<feature type="transmembrane region" description="Helical" evidence="2">
    <location>
        <begin position="201"/>
        <end position="221"/>
    </location>
</feature>
<feature type="transmembrane region" description="Helical" evidence="2">
    <location>
        <begin position="325"/>
        <end position="345"/>
    </location>
</feature>
<feature type="transmembrane region" description="Helical" evidence="2">
    <location>
        <begin position="496"/>
        <end position="516"/>
    </location>
</feature>
<evidence type="ECO:0000256" key="2">
    <source>
        <dbReference type="SAM" id="Phobius"/>
    </source>
</evidence>
<name>A0A6A6XS25_9PLEO</name>
<keyword evidence="4" id="KW-1185">Reference proteome</keyword>
<organism evidence="3 4">
    <name type="scientific">Melanomma pulvis-pyrius CBS 109.77</name>
    <dbReference type="NCBI Taxonomy" id="1314802"/>
    <lineage>
        <taxon>Eukaryota</taxon>
        <taxon>Fungi</taxon>
        <taxon>Dikarya</taxon>
        <taxon>Ascomycota</taxon>
        <taxon>Pezizomycotina</taxon>
        <taxon>Dothideomycetes</taxon>
        <taxon>Pleosporomycetidae</taxon>
        <taxon>Pleosporales</taxon>
        <taxon>Melanommataceae</taxon>
        <taxon>Melanomma</taxon>
    </lineage>
</organism>
<evidence type="ECO:0000313" key="4">
    <source>
        <dbReference type="Proteomes" id="UP000799757"/>
    </source>
</evidence>
<dbReference type="EMBL" id="MU001767">
    <property type="protein sequence ID" value="KAF2799252.1"/>
    <property type="molecule type" value="Genomic_DNA"/>
</dbReference>
<accession>A0A6A6XS25</accession>
<protein>
    <submittedName>
        <fullName evidence="3">Uncharacterized protein</fullName>
    </submittedName>
</protein>
<dbReference type="AlphaFoldDB" id="A0A6A6XS25"/>
<dbReference type="OrthoDB" id="4582561at2759"/>
<feature type="transmembrane region" description="Helical" evidence="2">
    <location>
        <begin position="291"/>
        <end position="313"/>
    </location>
</feature>
<dbReference type="Proteomes" id="UP000799757">
    <property type="component" value="Unassembled WGS sequence"/>
</dbReference>
<feature type="compositionally biased region" description="Basic and acidic residues" evidence="1">
    <location>
        <begin position="229"/>
        <end position="241"/>
    </location>
</feature>
<evidence type="ECO:0000313" key="3">
    <source>
        <dbReference type="EMBL" id="KAF2799252.1"/>
    </source>
</evidence>